<sequence length="180" mass="20927">MALLAQSLDFLREIEAHSGESVRRCFQCDRCATGCPMVSYMQHTPNELFRLVQLGERKTVLSSNSFWFCVSCYTCSVRCPNDIDIAHVMDTLRELALREGFAPALPQARDFHKIFLDCLRRRGRISELELMARYNVKHAARGLPLRQYIALGWELLRKGRLELWPRRAPSVRTLFPKELR</sequence>
<evidence type="ECO:0000256" key="2">
    <source>
        <dbReference type="ARBA" id="ARBA00022723"/>
    </source>
</evidence>
<dbReference type="GO" id="GO:0016491">
    <property type="term" value="F:oxidoreductase activity"/>
    <property type="evidence" value="ECO:0007669"/>
    <property type="project" value="UniProtKB-KW"/>
</dbReference>
<dbReference type="AlphaFoldDB" id="H5SJA5"/>
<dbReference type="GO" id="GO:0051539">
    <property type="term" value="F:4 iron, 4 sulfur cluster binding"/>
    <property type="evidence" value="ECO:0007669"/>
    <property type="project" value="UniProtKB-KW"/>
</dbReference>
<evidence type="ECO:0000256" key="5">
    <source>
        <dbReference type="ARBA" id="ARBA00023014"/>
    </source>
</evidence>
<dbReference type="InterPro" id="IPR051460">
    <property type="entry name" value="HdrC_iron-sulfur_subunit"/>
</dbReference>
<dbReference type="InterPro" id="IPR009051">
    <property type="entry name" value="Helical_ferredxn"/>
</dbReference>
<evidence type="ECO:0000313" key="7">
    <source>
        <dbReference type="EMBL" id="BAL56241.1"/>
    </source>
</evidence>
<evidence type="ECO:0000259" key="6">
    <source>
        <dbReference type="Pfam" id="PF13183"/>
    </source>
</evidence>
<proteinExistence type="predicted"/>
<gene>
    <name evidence="7" type="ORF">HGMM_F35G12C12</name>
</gene>
<protein>
    <submittedName>
        <fullName evidence="7">Heterodisulfide reductase subunit C</fullName>
    </submittedName>
</protein>
<keyword evidence="3" id="KW-0560">Oxidoreductase</keyword>
<dbReference type="EMBL" id="AP011741">
    <property type="protein sequence ID" value="BAL56241.1"/>
    <property type="molecule type" value="Genomic_DNA"/>
</dbReference>
<dbReference type="Pfam" id="PF13183">
    <property type="entry name" value="Fer4_8"/>
    <property type="match status" value="1"/>
</dbReference>
<dbReference type="GO" id="GO:0005886">
    <property type="term" value="C:plasma membrane"/>
    <property type="evidence" value="ECO:0007669"/>
    <property type="project" value="TreeGrafter"/>
</dbReference>
<keyword evidence="1" id="KW-0004">4Fe-4S</keyword>
<keyword evidence="5" id="KW-0411">Iron-sulfur</keyword>
<dbReference type="InterPro" id="IPR017900">
    <property type="entry name" value="4Fe4S_Fe_S_CS"/>
</dbReference>
<keyword evidence="4" id="KW-0408">Iron</keyword>
<accession>H5SJA5</accession>
<reference evidence="7" key="1">
    <citation type="journal article" date="2005" name="Environ. Microbiol.">
        <title>Genetic and functional properties of uncultivated thermophilic crenarchaeotes from a subsurface gold mine as revealed by analysis of genome fragments.</title>
        <authorList>
            <person name="Nunoura T."/>
            <person name="Hirayama H."/>
            <person name="Takami H."/>
            <person name="Oida H."/>
            <person name="Nishi S."/>
            <person name="Shimamura S."/>
            <person name="Suzuki Y."/>
            <person name="Inagaki F."/>
            <person name="Takai K."/>
            <person name="Nealson K.H."/>
            <person name="Horikoshi K."/>
        </authorList>
    </citation>
    <scope>NUCLEOTIDE SEQUENCE</scope>
</reference>
<evidence type="ECO:0000256" key="4">
    <source>
        <dbReference type="ARBA" id="ARBA00023004"/>
    </source>
</evidence>
<keyword evidence="2" id="KW-0479">Metal-binding</keyword>
<evidence type="ECO:0000256" key="3">
    <source>
        <dbReference type="ARBA" id="ARBA00023002"/>
    </source>
</evidence>
<dbReference type="PROSITE" id="PS00198">
    <property type="entry name" value="4FE4S_FER_1"/>
    <property type="match status" value="1"/>
</dbReference>
<name>H5SJA5_9BACT</name>
<dbReference type="GO" id="GO:0046872">
    <property type="term" value="F:metal ion binding"/>
    <property type="evidence" value="ECO:0007669"/>
    <property type="project" value="UniProtKB-KW"/>
</dbReference>
<feature type="domain" description="4Fe-4S ferredoxin-type" evidence="6">
    <location>
        <begin position="22"/>
        <end position="83"/>
    </location>
</feature>
<evidence type="ECO:0000256" key="1">
    <source>
        <dbReference type="ARBA" id="ARBA00022485"/>
    </source>
</evidence>
<dbReference type="PANTHER" id="PTHR43255:SF1">
    <property type="entry name" value="IRON-SULFUR-BINDING OXIDOREDUCTASE FADF-RELATED"/>
    <property type="match status" value="1"/>
</dbReference>
<reference evidence="7" key="2">
    <citation type="journal article" date="2012" name="PLoS ONE">
        <title>A Deeply Branching Thermophilic Bacterium with an Ancient Acetyl-CoA Pathway Dominates a Subsurface Ecosystem.</title>
        <authorList>
            <person name="Takami H."/>
            <person name="Noguchi H."/>
            <person name="Takaki Y."/>
            <person name="Uchiyama I."/>
            <person name="Toyoda A."/>
            <person name="Nishi S."/>
            <person name="Chee G.-J."/>
            <person name="Arai W."/>
            <person name="Nunoura T."/>
            <person name="Itoh T."/>
            <person name="Hattori M."/>
            <person name="Takai K."/>
        </authorList>
    </citation>
    <scope>NUCLEOTIDE SEQUENCE</scope>
</reference>
<dbReference type="SUPFAM" id="SSF46548">
    <property type="entry name" value="alpha-helical ferredoxin"/>
    <property type="match status" value="1"/>
</dbReference>
<organism evidence="7">
    <name type="scientific">uncultured Acetothermia bacterium</name>
    <dbReference type="NCBI Taxonomy" id="236499"/>
    <lineage>
        <taxon>Bacteria</taxon>
        <taxon>Candidatus Bipolaricaulota</taxon>
        <taxon>environmental samples</taxon>
    </lineage>
</organism>
<dbReference type="PANTHER" id="PTHR43255">
    <property type="entry name" value="IRON-SULFUR-BINDING OXIDOREDUCTASE FADF-RELATED-RELATED"/>
    <property type="match status" value="1"/>
</dbReference>
<dbReference type="InterPro" id="IPR017896">
    <property type="entry name" value="4Fe4S_Fe-S-bd"/>
</dbReference>
<dbReference type="Gene3D" id="1.10.1060.10">
    <property type="entry name" value="Alpha-helical ferredoxin"/>
    <property type="match status" value="1"/>
</dbReference>